<evidence type="ECO:0000256" key="1">
    <source>
        <dbReference type="ARBA" id="ARBA00023054"/>
    </source>
</evidence>
<feature type="coiled-coil region" evidence="3">
    <location>
        <begin position="526"/>
        <end position="720"/>
    </location>
</feature>
<protein>
    <recommendedName>
        <fullName evidence="4">NAB domain-containing protein</fullName>
    </recommendedName>
</protein>
<feature type="coiled-coil region" evidence="3">
    <location>
        <begin position="1469"/>
        <end position="1521"/>
    </location>
</feature>
<accession>A0AAP0WWD5</accession>
<dbReference type="InterPro" id="IPR011684">
    <property type="entry name" value="NAB"/>
</dbReference>
<feature type="coiled-coil region" evidence="3">
    <location>
        <begin position="1185"/>
        <end position="1338"/>
    </location>
</feature>
<feature type="coiled-coil region" evidence="3">
    <location>
        <begin position="1678"/>
        <end position="1726"/>
    </location>
</feature>
<evidence type="ECO:0000256" key="3">
    <source>
        <dbReference type="SAM" id="Coils"/>
    </source>
</evidence>
<evidence type="ECO:0000313" key="5">
    <source>
        <dbReference type="EMBL" id="KAK9282219.1"/>
    </source>
</evidence>
<evidence type="ECO:0000256" key="2">
    <source>
        <dbReference type="ARBA" id="ARBA00038006"/>
    </source>
</evidence>
<comment type="similarity">
    <text evidence="2">Belongs to the NET family.</text>
</comment>
<dbReference type="Pfam" id="PF07765">
    <property type="entry name" value="KIP1"/>
    <property type="match status" value="1"/>
</dbReference>
<keyword evidence="1 3" id="KW-0175">Coiled coil</keyword>
<dbReference type="PROSITE" id="PS51774">
    <property type="entry name" value="NAB"/>
    <property type="match status" value="1"/>
</dbReference>
<organism evidence="5 6">
    <name type="scientific">Liquidambar formosana</name>
    <name type="common">Formosan gum</name>
    <dbReference type="NCBI Taxonomy" id="63359"/>
    <lineage>
        <taxon>Eukaryota</taxon>
        <taxon>Viridiplantae</taxon>
        <taxon>Streptophyta</taxon>
        <taxon>Embryophyta</taxon>
        <taxon>Tracheophyta</taxon>
        <taxon>Spermatophyta</taxon>
        <taxon>Magnoliopsida</taxon>
        <taxon>eudicotyledons</taxon>
        <taxon>Gunneridae</taxon>
        <taxon>Pentapetalae</taxon>
        <taxon>Saxifragales</taxon>
        <taxon>Altingiaceae</taxon>
        <taxon>Liquidambar</taxon>
    </lineage>
</organism>
<evidence type="ECO:0000259" key="4">
    <source>
        <dbReference type="PROSITE" id="PS51774"/>
    </source>
</evidence>
<sequence length="1839" mass="211042">MANLSQVESRRKYSWWWDSHISPKNSKWLQENLTDMDAMVKQMIKVIEEDADSFARRAEMYYKKRPELMKLVEEFYRAYRALAERYDHATGALRQAHRTMAEAFPNQVPMVLTDDSPAGSSASEAEPHTPEMSLPIRALFDPEELQKDASSSHLHAVKRNGAFIEESDSGTSKKGLKQLNDLFGSREAALNHAKFSEGRVRKGLNFNEGEDKERSVEKNDNHKSEMDVLIMKETLAKLQAEKEAGLVQYQQSLERLSNLESEVIRAQEDSRGLNERARKAEAEVSTLKEALTKFEAEREASLLQYQQCMDRISTLEKNISCAQNDAKELDERASKAEIEAQTLKQDIAIVEAAKEAALIQHKESLEMISNLKNKLLHAEGDARRINERADEAECEIKSLKQALTKLTEEKEAAALQYQQCLETISSLEHKISCDQEEAQRLNGEIDSGVVKLKDAQEQCLLLEKSNQSLQSELESLAQKMGTQSQELTEKQKELGRLWTCLQEERFRFIEAESAFQTLQHLHSQSQEDLRSLAAELQNRAQILKEMEDHNQGLHDEVRKVKEENKSLNELNLSSAVSLKNMQGEIVSLRETKGKLEEEVELRVDQRNALQQEIYCLKEELNELNKKHQGVLEQVDLVGLNRECFGSSVKEMQDENSTLKEICQREKNEKVALLEKLEIMNKLLEKNALLENSLSDLNAELEGVKEKVKVLEESCQLLLGEKSTLLAEKVTLISQLQIMAENLGKLSEKNAILENSLCDANAELEGLRIKSKSLEDSYQLLDNDKSTLITERDSLVSRLKITQQRLEGLEKRYTELEEKHSGLEKDKESTLRKVEELQVSLNFEKQEHANFTQLRETRMAGLESQICRLQEEGQQRKKEFEEELDKALNAQFEIFILQKCVQDLEEKNFSLLIEFQKLLAASKLSEKLISELEHENLEQQVETKSLFDQINKMRMGMYQVSKVLDIIPDHECEDKVVQDETHINHIVGKLDDTKNSLFKTLEDNQQLILEKSVLFTLLGQLRLETASLETEKNTFEQELRIRCQQFFLLQSESHKLMGRNEELRQRVNEVVHKEEELMIEIENLHVNLLELQGAYQNLQKENSEVLEEKRSLSKEFLKLKEENHALQEENSVLFGETLSLSNLSLVFKNFFTEKSVELEELGENLRKLNGVNCALEEKVIIMEGKLETVDAENLHLKESIEKSENELKTVRFVSDQLNNEIANGRDLLHRKEVELLEAEQKFNAVANEKTELQIIMEDLKREYDEVKAIKENQEKQILKLSEANDNQNKESGCLREANQRLEAELLKLREEHEETKIREESLSSELQKVRNRAEMWETEAAAFFGEMQISAIHEALFKEKVHELIEACQSLEDGSNSQGMEIELLKERVSTLEDENGRLKAQSAAYILAIDSLRDCISSLEDQTLLHTELHKSDNEEAKDSELVSHLHTESCCEQSEDLNAKAPDGFSDMQDLQSRIKAIEKAVMEMERVATQENLNVTTKLEAAMRQIKELKSESSSRRENVEISRLVTLPQEEGEQKDGLSDDYKLRKPIPENSEARNELLTKDIVLDQISECSSYGRSRRGTVEADDQMLELWETTDQDSSIDLKVGKAKGANVPAAYYQTGAVEKHKSEYPSSEILVEKELGVDKLEISKRFTEPRQEGSKRKVLERLASDVQKLTNLQITVQDLKRKVDIIEKSKKGKGIEYDTVKEQLEEAEEAILKLFDINGKLMKNAEDNSLSYEGKTAIELEESGSVRRRRVSEQARRGSEKIGRLQLEVQKIQFLLLKLDDEKESKGRTRITERKSRVLLRDYLYGGVRTTYKRKKATFCACVQPPTKGD</sequence>
<evidence type="ECO:0000313" key="6">
    <source>
        <dbReference type="Proteomes" id="UP001415857"/>
    </source>
</evidence>
<name>A0AAP0WWD5_LIQFO</name>
<feature type="coiled-coil region" evidence="3">
    <location>
        <begin position="791"/>
        <end position="889"/>
    </location>
</feature>
<dbReference type="InterPro" id="IPR051861">
    <property type="entry name" value="NET_actin-binding_domain"/>
</dbReference>
<feature type="coiled-coil region" evidence="3">
    <location>
        <begin position="1017"/>
        <end position="1128"/>
    </location>
</feature>
<dbReference type="Proteomes" id="UP001415857">
    <property type="component" value="Unassembled WGS sequence"/>
</dbReference>
<dbReference type="GO" id="GO:0051015">
    <property type="term" value="F:actin filament binding"/>
    <property type="evidence" value="ECO:0007669"/>
    <property type="project" value="TreeGrafter"/>
</dbReference>
<dbReference type="EMBL" id="JBBPBK010000007">
    <property type="protein sequence ID" value="KAK9282219.1"/>
    <property type="molecule type" value="Genomic_DNA"/>
</dbReference>
<gene>
    <name evidence="5" type="ORF">L1049_005133</name>
</gene>
<dbReference type="PANTHER" id="PTHR32258:SF32">
    <property type="entry name" value="PROTEIN NETWORKED 1D"/>
    <property type="match status" value="1"/>
</dbReference>
<feature type="coiled-coil region" evidence="3">
    <location>
        <begin position="249"/>
        <end position="493"/>
    </location>
</feature>
<proteinExistence type="inferred from homology"/>
<keyword evidence="6" id="KW-1185">Reference proteome</keyword>
<comment type="caution">
    <text evidence="5">The sequence shown here is derived from an EMBL/GenBank/DDBJ whole genome shotgun (WGS) entry which is preliminary data.</text>
</comment>
<reference evidence="5 6" key="1">
    <citation type="journal article" date="2024" name="Plant J.">
        <title>Genome sequences and population genomics reveal climatic adaptation and genomic divergence between two closely related sweetgum species.</title>
        <authorList>
            <person name="Xu W.Q."/>
            <person name="Ren C.Q."/>
            <person name="Zhang X.Y."/>
            <person name="Comes H.P."/>
            <person name="Liu X.H."/>
            <person name="Li Y.G."/>
            <person name="Kettle C.J."/>
            <person name="Jalonen R."/>
            <person name="Gaisberger H."/>
            <person name="Ma Y.Z."/>
            <person name="Qiu Y.X."/>
        </authorList>
    </citation>
    <scope>NUCLEOTIDE SEQUENCE [LARGE SCALE GENOMIC DNA]</scope>
    <source>
        <strain evidence="5">Hangzhou</strain>
    </source>
</reference>
<feature type="domain" description="NAB" evidence="4">
    <location>
        <begin position="13"/>
        <end position="93"/>
    </location>
</feature>
<dbReference type="GO" id="GO:0005886">
    <property type="term" value="C:plasma membrane"/>
    <property type="evidence" value="ECO:0007669"/>
    <property type="project" value="TreeGrafter"/>
</dbReference>
<dbReference type="PANTHER" id="PTHR32258">
    <property type="entry name" value="PROTEIN NETWORKED 4A"/>
    <property type="match status" value="1"/>
</dbReference>